<name>A0A6L6HRM6_9RHOB</name>
<organism evidence="1 2">
    <name type="scientific">Paracoccus lichenicola</name>
    <dbReference type="NCBI Taxonomy" id="2665644"/>
    <lineage>
        <taxon>Bacteria</taxon>
        <taxon>Pseudomonadati</taxon>
        <taxon>Pseudomonadota</taxon>
        <taxon>Alphaproteobacteria</taxon>
        <taxon>Rhodobacterales</taxon>
        <taxon>Paracoccaceae</taxon>
        <taxon>Paracoccus</taxon>
    </lineage>
</organism>
<comment type="caution">
    <text evidence="1">The sequence shown here is derived from an EMBL/GenBank/DDBJ whole genome shotgun (WGS) entry which is preliminary data.</text>
</comment>
<dbReference type="Proteomes" id="UP000481417">
    <property type="component" value="Unassembled WGS sequence"/>
</dbReference>
<accession>A0A6L6HRM6</accession>
<proteinExistence type="predicted"/>
<keyword evidence="2" id="KW-1185">Reference proteome</keyword>
<gene>
    <name evidence="1" type="ORF">GIY56_06490</name>
</gene>
<dbReference type="EMBL" id="WMBT01000003">
    <property type="protein sequence ID" value="MTD99927.1"/>
    <property type="molecule type" value="Genomic_DNA"/>
</dbReference>
<dbReference type="AlphaFoldDB" id="A0A6L6HRM6"/>
<reference evidence="1 2" key="1">
    <citation type="submission" date="2019-11" db="EMBL/GenBank/DDBJ databases">
        <authorList>
            <person name="Lang L."/>
        </authorList>
    </citation>
    <scope>NUCLEOTIDE SEQUENCE [LARGE SCALE GENOMIC DNA]</scope>
    <source>
        <strain evidence="1 2">YIM 132242</strain>
    </source>
</reference>
<evidence type="ECO:0000313" key="2">
    <source>
        <dbReference type="Proteomes" id="UP000481417"/>
    </source>
</evidence>
<evidence type="ECO:0000313" key="1">
    <source>
        <dbReference type="EMBL" id="MTD99927.1"/>
    </source>
</evidence>
<protein>
    <submittedName>
        <fullName evidence="1">Uncharacterized protein</fullName>
    </submittedName>
</protein>
<sequence>MSDSDKNQWAFQNLEAVHQDTRDFFADNPDRILYLRQSFMEEDALFDRQERVGEIWALVLQIGPRCFLTRYLTDPAGMWDSGFDMDDDLVLAVMWERQDELCIQRGLLPSPYTLADLIVRKSVRMVYLRSLQ</sequence>
<dbReference type="RefSeq" id="WP_154764013.1">
    <property type="nucleotide sequence ID" value="NZ_WMBT01000003.1"/>
</dbReference>